<comment type="caution">
    <text evidence="1">The sequence shown here is derived from an EMBL/GenBank/DDBJ whole genome shotgun (WGS) entry which is preliminary data.</text>
</comment>
<keyword evidence="2" id="KW-1185">Reference proteome</keyword>
<dbReference type="Proteomes" id="UP000596742">
    <property type="component" value="Unassembled WGS sequence"/>
</dbReference>
<dbReference type="AlphaFoldDB" id="A0A8B6HU18"/>
<dbReference type="EMBL" id="UYJE01010508">
    <property type="protein sequence ID" value="VDI83842.1"/>
    <property type="molecule type" value="Genomic_DNA"/>
</dbReference>
<gene>
    <name evidence="1" type="ORF">MGAL_10B047387</name>
</gene>
<sequence length="86" mass="9392">MAAFTFYFSAHAGMQYGKKNGSESIHCHCIPTRVLGTGAAFVKLLPTNMPTIICVSNGDDVSYFFLIINLMKKFLNALKSAKLASK</sequence>
<accession>A0A8B6HU18</accession>
<evidence type="ECO:0000313" key="1">
    <source>
        <dbReference type="EMBL" id="VDI83842.1"/>
    </source>
</evidence>
<organism evidence="1 2">
    <name type="scientific">Mytilus galloprovincialis</name>
    <name type="common">Mediterranean mussel</name>
    <dbReference type="NCBI Taxonomy" id="29158"/>
    <lineage>
        <taxon>Eukaryota</taxon>
        <taxon>Metazoa</taxon>
        <taxon>Spiralia</taxon>
        <taxon>Lophotrochozoa</taxon>
        <taxon>Mollusca</taxon>
        <taxon>Bivalvia</taxon>
        <taxon>Autobranchia</taxon>
        <taxon>Pteriomorphia</taxon>
        <taxon>Mytilida</taxon>
        <taxon>Mytiloidea</taxon>
        <taxon>Mytilidae</taxon>
        <taxon>Mytilinae</taxon>
        <taxon>Mytilus</taxon>
    </lineage>
</organism>
<proteinExistence type="predicted"/>
<name>A0A8B6HU18_MYTGA</name>
<protein>
    <submittedName>
        <fullName evidence="1">Uncharacterized protein</fullName>
    </submittedName>
</protein>
<evidence type="ECO:0000313" key="2">
    <source>
        <dbReference type="Proteomes" id="UP000596742"/>
    </source>
</evidence>
<reference evidence="1" key="1">
    <citation type="submission" date="2018-11" db="EMBL/GenBank/DDBJ databases">
        <authorList>
            <person name="Alioto T."/>
            <person name="Alioto T."/>
        </authorList>
    </citation>
    <scope>NUCLEOTIDE SEQUENCE</scope>
</reference>